<keyword evidence="1" id="KW-0479">Metal-binding</keyword>
<dbReference type="InterPro" id="IPR050963">
    <property type="entry name" value="Sirohydro_Cobaltochel/CbiX"/>
</dbReference>
<name>A0A1L3GT21_9BACT</name>
<dbReference type="Proteomes" id="UP000182517">
    <property type="component" value="Chromosome"/>
</dbReference>
<proteinExistence type="predicted"/>
<dbReference type="STRING" id="1842532.A7E78_10975"/>
<dbReference type="CDD" id="cd03416">
    <property type="entry name" value="CbiX_SirB_N"/>
    <property type="match status" value="1"/>
</dbReference>
<dbReference type="SUPFAM" id="SSF53800">
    <property type="entry name" value="Chelatase"/>
    <property type="match status" value="1"/>
</dbReference>
<reference evidence="3 4" key="1">
    <citation type="journal article" date="2017" name="Genome Announc.">
        <title>Complete Genome Sequences of Two Acetylene-Fermenting Pelobacter acetylenicus Strains.</title>
        <authorList>
            <person name="Sutton J.M."/>
            <person name="Baesman S.M."/>
            <person name="Fierst J.L."/>
            <person name="Poret-Peterson A.T."/>
            <person name="Oremland R.S."/>
            <person name="Dunlap D.S."/>
            <person name="Akob D.M."/>
        </authorList>
    </citation>
    <scope>NUCLEOTIDE SEQUENCE [LARGE SCALE GENOMIC DNA]</scope>
    <source>
        <strain evidence="3 4">SFB93</strain>
    </source>
</reference>
<dbReference type="GO" id="GO:0016829">
    <property type="term" value="F:lyase activity"/>
    <property type="evidence" value="ECO:0007669"/>
    <property type="project" value="UniProtKB-KW"/>
</dbReference>
<gene>
    <name evidence="3" type="ORF">A7E78_10975</name>
</gene>
<dbReference type="Gene3D" id="3.40.50.1400">
    <property type="match status" value="1"/>
</dbReference>
<dbReference type="GO" id="GO:0046872">
    <property type="term" value="F:metal ion binding"/>
    <property type="evidence" value="ECO:0007669"/>
    <property type="project" value="UniProtKB-KW"/>
</dbReference>
<dbReference type="PANTHER" id="PTHR33542">
    <property type="entry name" value="SIROHYDROCHLORIN FERROCHELATASE, CHLOROPLASTIC"/>
    <property type="match status" value="1"/>
</dbReference>
<keyword evidence="4" id="KW-1185">Reference proteome</keyword>
<dbReference type="PANTHER" id="PTHR33542:SF3">
    <property type="entry name" value="SIROHYDROCHLORIN FERROCHELATASE, CHLOROPLASTIC"/>
    <property type="match status" value="1"/>
</dbReference>
<dbReference type="InterPro" id="IPR002762">
    <property type="entry name" value="CbiX-like"/>
</dbReference>
<accession>A0A1L3GT21</accession>
<dbReference type="AlphaFoldDB" id="A0A1L3GT21"/>
<evidence type="ECO:0000256" key="1">
    <source>
        <dbReference type="ARBA" id="ARBA00022723"/>
    </source>
</evidence>
<evidence type="ECO:0000313" key="4">
    <source>
        <dbReference type="Proteomes" id="UP000182517"/>
    </source>
</evidence>
<organism evidence="3 4">
    <name type="scientific">Syntrophotalea acetylenivorans</name>
    <dbReference type="NCBI Taxonomy" id="1842532"/>
    <lineage>
        <taxon>Bacteria</taxon>
        <taxon>Pseudomonadati</taxon>
        <taxon>Thermodesulfobacteriota</taxon>
        <taxon>Desulfuromonadia</taxon>
        <taxon>Desulfuromonadales</taxon>
        <taxon>Syntrophotaleaceae</taxon>
        <taxon>Syntrophotalea</taxon>
    </lineage>
</organism>
<protein>
    <recommendedName>
        <fullName evidence="5">Sirohydrochlorin cobaltochelatase</fullName>
    </recommendedName>
</protein>
<dbReference type="OrthoDB" id="9797895at2"/>
<evidence type="ECO:0008006" key="5">
    <source>
        <dbReference type="Google" id="ProtNLM"/>
    </source>
</evidence>
<sequence length="134" mass="14108">MNETGCKTAVLLIGHGSTRPEVKSAFCALADLVRAGSDNRLVEVAFLSCGEPTIAGGIDRCVEQGARRIVLCPYFLFAGSHVRNDLPAAMAAAGQRYPELELLLAEPLGVHAKLGEVVCERVAEALGKSTVTAE</sequence>
<dbReference type="KEGG" id="pef:A7E78_10975"/>
<evidence type="ECO:0000313" key="3">
    <source>
        <dbReference type="EMBL" id="APG29104.1"/>
    </source>
</evidence>
<dbReference type="Pfam" id="PF01903">
    <property type="entry name" value="CbiX"/>
    <property type="match status" value="1"/>
</dbReference>
<dbReference type="EMBL" id="CP015519">
    <property type="protein sequence ID" value="APG29104.1"/>
    <property type="molecule type" value="Genomic_DNA"/>
</dbReference>
<evidence type="ECO:0000256" key="2">
    <source>
        <dbReference type="ARBA" id="ARBA00023239"/>
    </source>
</evidence>
<keyword evidence="2" id="KW-0456">Lyase</keyword>